<accession>A0A7W6RBT1</accession>
<dbReference type="EMBL" id="JACIGK010000006">
    <property type="protein sequence ID" value="MBB4265515.1"/>
    <property type="molecule type" value="Genomic_DNA"/>
</dbReference>
<gene>
    <name evidence="2" type="ORF">GGD89_001134</name>
</gene>
<evidence type="ECO:0000256" key="1">
    <source>
        <dbReference type="SAM" id="MobiDB-lite"/>
    </source>
</evidence>
<sequence length="70" mass="6669">MSGGAIAGGTMLSQAVSLLHTQTSMIKMAAESEQAVANLLAQGAGMAQSPGQAVTPAAAPGKGGTVDISA</sequence>
<proteinExistence type="predicted"/>
<dbReference type="AlphaFoldDB" id="A0A7W6RBT1"/>
<feature type="region of interest" description="Disordered" evidence="1">
    <location>
        <begin position="49"/>
        <end position="70"/>
    </location>
</feature>
<evidence type="ECO:0000313" key="2">
    <source>
        <dbReference type="EMBL" id="MBB4265515.1"/>
    </source>
</evidence>
<protein>
    <submittedName>
        <fullName evidence="2">Uncharacterized protein</fullName>
    </submittedName>
</protein>
<comment type="caution">
    <text evidence="2">The sequence shown here is derived from an EMBL/GenBank/DDBJ whole genome shotgun (WGS) entry which is preliminary data.</text>
</comment>
<organism evidence="2 3">
    <name type="scientific">Roseospira visakhapatnamensis</name>
    <dbReference type="NCBI Taxonomy" id="390880"/>
    <lineage>
        <taxon>Bacteria</taxon>
        <taxon>Pseudomonadati</taxon>
        <taxon>Pseudomonadota</taxon>
        <taxon>Alphaproteobacteria</taxon>
        <taxon>Rhodospirillales</taxon>
        <taxon>Rhodospirillaceae</taxon>
        <taxon>Roseospira</taxon>
    </lineage>
</organism>
<dbReference type="Proteomes" id="UP000554286">
    <property type="component" value="Unassembled WGS sequence"/>
</dbReference>
<keyword evidence="3" id="KW-1185">Reference proteome</keyword>
<reference evidence="2 3" key="1">
    <citation type="submission" date="2020-08" db="EMBL/GenBank/DDBJ databases">
        <title>Genome sequencing of Purple Non-Sulfur Bacteria from various extreme environments.</title>
        <authorList>
            <person name="Mayer M."/>
        </authorList>
    </citation>
    <scope>NUCLEOTIDE SEQUENCE [LARGE SCALE GENOMIC DNA]</scope>
    <source>
        <strain evidence="2 3">JA131</strain>
    </source>
</reference>
<name>A0A7W6RBT1_9PROT</name>
<evidence type="ECO:0000313" key="3">
    <source>
        <dbReference type="Proteomes" id="UP000554286"/>
    </source>
</evidence>
<dbReference type="RefSeq" id="WP_184043131.1">
    <property type="nucleotide sequence ID" value="NZ_JACIGK010000006.1"/>
</dbReference>